<keyword evidence="3" id="KW-1185">Reference proteome</keyword>
<dbReference type="InterPro" id="IPR018606">
    <property type="entry name" value="Arb1"/>
</dbReference>
<feature type="region of interest" description="Disordered" evidence="1">
    <location>
        <begin position="489"/>
        <end position="514"/>
    </location>
</feature>
<dbReference type="Proteomes" id="UP000192927">
    <property type="component" value="Unassembled WGS sequence"/>
</dbReference>
<dbReference type="Pfam" id="PF09692">
    <property type="entry name" value="Arb1"/>
    <property type="match status" value="1"/>
</dbReference>
<feature type="region of interest" description="Disordered" evidence="1">
    <location>
        <begin position="1"/>
        <end position="97"/>
    </location>
</feature>
<accession>A0A1W5CZV9</accession>
<organism evidence="2 3">
    <name type="scientific">Lasallia pustulata</name>
    <dbReference type="NCBI Taxonomy" id="136370"/>
    <lineage>
        <taxon>Eukaryota</taxon>
        <taxon>Fungi</taxon>
        <taxon>Dikarya</taxon>
        <taxon>Ascomycota</taxon>
        <taxon>Pezizomycotina</taxon>
        <taxon>Lecanoromycetes</taxon>
        <taxon>OSLEUM clade</taxon>
        <taxon>Umbilicariomycetidae</taxon>
        <taxon>Umbilicariales</taxon>
        <taxon>Umbilicariaceae</taxon>
        <taxon>Lasallia</taxon>
    </lineage>
</organism>
<feature type="compositionally biased region" description="Basic and acidic residues" evidence="1">
    <location>
        <begin position="489"/>
        <end position="508"/>
    </location>
</feature>
<feature type="compositionally biased region" description="Basic residues" evidence="1">
    <location>
        <begin position="77"/>
        <end position="89"/>
    </location>
</feature>
<name>A0A1W5CZV9_9LECA</name>
<dbReference type="EMBL" id="FWEW01001053">
    <property type="protein sequence ID" value="SLM36341.1"/>
    <property type="molecule type" value="Genomic_DNA"/>
</dbReference>
<evidence type="ECO:0000313" key="3">
    <source>
        <dbReference type="Proteomes" id="UP000192927"/>
    </source>
</evidence>
<proteinExistence type="predicted"/>
<evidence type="ECO:0000256" key="1">
    <source>
        <dbReference type="SAM" id="MobiDB-lite"/>
    </source>
</evidence>
<evidence type="ECO:0000313" key="2">
    <source>
        <dbReference type="EMBL" id="SLM36341.1"/>
    </source>
</evidence>
<dbReference type="GO" id="GO:0033167">
    <property type="term" value="C:ARC complex"/>
    <property type="evidence" value="ECO:0007669"/>
    <property type="project" value="InterPro"/>
</dbReference>
<protein>
    <submittedName>
        <fullName evidence="2">Argonaute complex, subunit Arb1</fullName>
    </submittedName>
</protein>
<reference evidence="3" key="1">
    <citation type="submission" date="2017-03" db="EMBL/GenBank/DDBJ databases">
        <authorList>
            <person name="Sharma R."/>
            <person name="Thines M."/>
        </authorList>
    </citation>
    <scope>NUCLEOTIDE SEQUENCE [LARGE SCALE GENOMIC DNA]</scope>
</reference>
<dbReference type="AlphaFoldDB" id="A0A1W5CZV9"/>
<dbReference type="GO" id="GO:0031047">
    <property type="term" value="P:regulatory ncRNA-mediated gene silencing"/>
    <property type="evidence" value="ECO:0007669"/>
    <property type="project" value="InterPro"/>
</dbReference>
<sequence length="514" mass="56836">MADEEPQSLPAVSGCSEDGPLRVITPNPNAKVNGTMGADGKCEDTSGGADLQPVQGGGVEGEDEGDPESVAATHGVAPKKKKKKSKSKGQRGLGKPTGFEEYYVDVPVTPEEYNEEQDLYNKSRTFSERIEMAIQRYKAKRNFDSERKDLFDKYMAYGGIDTGPKMFSGGLDANMLAERTAAEIATMTATNFVGADKDREGGSKFVIDFDGVVKGFLSSRLPQIFDTTTEKQTKSYTSIIRNFLNYLLHHDVCPEYKDQINAARATCDLAEKELWGCRQASVWLPGDFNTACSTIFGGYYANMYIGDQDWAKDLDVYKGMSTETAKRIFKTGLAAQATDEVLSAFSAKSREKDLVVVSTTDTGLEVTDIIKADQDVLEMYAALKPSLKPLGRMKAKTWNNPTLPKEDLTEEEKVAAATAPPEIKEYELWVEDEVLEKCFVGMKFDATLRELNCGVLYFDTVIGVHCSFYTLLPNELMIGWREPGPRLPMREKNVDGRVDDTGKEKKDDLDGDGF</sequence>